<proteinExistence type="predicted"/>
<reference evidence="2" key="1">
    <citation type="journal article" date="2023" name="Nat. Plants">
        <title>Single-cell RNA sequencing provides a high-resolution roadmap for understanding the multicellular compartmentation of specialized metabolism.</title>
        <authorList>
            <person name="Sun S."/>
            <person name="Shen X."/>
            <person name="Li Y."/>
            <person name="Li Y."/>
            <person name="Wang S."/>
            <person name="Li R."/>
            <person name="Zhang H."/>
            <person name="Shen G."/>
            <person name="Guo B."/>
            <person name="Wei J."/>
            <person name="Xu J."/>
            <person name="St-Pierre B."/>
            <person name="Chen S."/>
            <person name="Sun C."/>
        </authorList>
    </citation>
    <scope>NUCLEOTIDE SEQUENCE [LARGE SCALE GENOMIC DNA]</scope>
</reference>
<evidence type="ECO:0000313" key="2">
    <source>
        <dbReference type="Proteomes" id="UP001060085"/>
    </source>
</evidence>
<gene>
    <name evidence="1" type="ORF">M9H77_13416</name>
</gene>
<keyword evidence="2" id="KW-1185">Reference proteome</keyword>
<name>A0ACC0BKC0_CATRO</name>
<comment type="caution">
    <text evidence="1">The sequence shown here is derived from an EMBL/GenBank/DDBJ whole genome shotgun (WGS) entry which is preliminary data.</text>
</comment>
<dbReference type="Proteomes" id="UP001060085">
    <property type="component" value="Linkage Group LG03"/>
</dbReference>
<protein>
    <submittedName>
        <fullName evidence="1">Uncharacterized protein</fullName>
    </submittedName>
</protein>
<evidence type="ECO:0000313" key="1">
    <source>
        <dbReference type="EMBL" id="KAI5673052.1"/>
    </source>
</evidence>
<organism evidence="1 2">
    <name type="scientific">Catharanthus roseus</name>
    <name type="common">Madagascar periwinkle</name>
    <name type="synonym">Vinca rosea</name>
    <dbReference type="NCBI Taxonomy" id="4058"/>
    <lineage>
        <taxon>Eukaryota</taxon>
        <taxon>Viridiplantae</taxon>
        <taxon>Streptophyta</taxon>
        <taxon>Embryophyta</taxon>
        <taxon>Tracheophyta</taxon>
        <taxon>Spermatophyta</taxon>
        <taxon>Magnoliopsida</taxon>
        <taxon>eudicotyledons</taxon>
        <taxon>Gunneridae</taxon>
        <taxon>Pentapetalae</taxon>
        <taxon>asterids</taxon>
        <taxon>lamiids</taxon>
        <taxon>Gentianales</taxon>
        <taxon>Apocynaceae</taxon>
        <taxon>Rauvolfioideae</taxon>
        <taxon>Vinceae</taxon>
        <taxon>Catharanthinae</taxon>
        <taxon>Catharanthus</taxon>
    </lineage>
</organism>
<dbReference type="EMBL" id="CM044703">
    <property type="protein sequence ID" value="KAI5673052.1"/>
    <property type="molecule type" value="Genomic_DNA"/>
</dbReference>
<sequence length="496" mass="54032">MFMYNLQMAGNKQRRGAQVSGHLSDGSGRPYKRNPITTPSEARTRIGRHSTGNLPDHDAPGLHDDIPTHRSDVAGAVTPSVVGPNSQRPPVSHMMRPPTSYSGPPAWPWPYNDIQSPGYSHPPTHGAPRLYYPLTTRPPLTQAPHTVSKPGIYGVSHGMPGQRPPPPSQPRPKVPTQGQPGPKVPPTSRARPKGPALDNFPSLSVDDDMSQDESSRSDANSKDESLRSDANSQDESFRSDDNEDEGTDDEVSNGKAIDDRAEQRTYGVSPGRVVRNVPPLGRAGHKCPSNNWAEPKVPPLGQAAPDYPTSSWRGNSWLEPKVPPPCRYDQKGTISGIPHSNQHHPYASELNPRRQTLAAPSQDRCRSGKRVQGAERCQSRPVPGGLDDPSLIPPISGHIVLPISLDAVSNSLSFGLGERAIPPNTSLADYIAWYASRTRLGQQNTQLLPGDAQQTTSTQMTEMINLIHSVMPTVEEVDDMMWQQLADIMKAIACFF</sequence>
<accession>A0ACC0BKC0</accession>